<evidence type="ECO:0000256" key="1">
    <source>
        <dbReference type="SAM" id="SignalP"/>
    </source>
</evidence>
<sequence>MKTLFKTYLNLFLVLCISIVIQSCSKEEPCNTPGTLTLINNESFYSRHVYFVEDYKEASAILDSDLAPDYIIDATKAITISLEPGDYTLFSYVYQRRCSRCTLIKLSPTLSELEVKNCANTMQEFPDFDLDRN</sequence>
<name>A0ABS9III2_9FLAO</name>
<proteinExistence type="predicted"/>
<comment type="caution">
    <text evidence="2">The sequence shown here is derived from an EMBL/GenBank/DDBJ whole genome shotgun (WGS) entry which is preliminary data.</text>
</comment>
<evidence type="ECO:0000313" key="3">
    <source>
        <dbReference type="Proteomes" id="UP001200022"/>
    </source>
</evidence>
<keyword evidence="1" id="KW-0732">Signal</keyword>
<reference evidence="2 3" key="1">
    <citation type="submission" date="2022-01" db="EMBL/GenBank/DDBJ databases">
        <title>Draft genome sequence of Sabulilitoribacter multivorans KCTC 32326.</title>
        <authorList>
            <person name="Oh J.-S."/>
        </authorList>
    </citation>
    <scope>NUCLEOTIDE SEQUENCE [LARGE SCALE GENOMIC DNA]</scope>
    <source>
        <strain evidence="2 3">M-M16</strain>
    </source>
</reference>
<dbReference type="PROSITE" id="PS51257">
    <property type="entry name" value="PROKAR_LIPOPROTEIN"/>
    <property type="match status" value="1"/>
</dbReference>
<dbReference type="EMBL" id="JAKKDV010000002">
    <property type="protein sequence ID" value="MCF7560240.1"/>
    <property type="molecule type" value="Genomic_DNA"/>
</dbReference>
<feature type="signal peptide" evidence="1">
    <location>
        <begin position="1"/>
        <end position="25"/>
    </location>
</feature>
<evidence type="ECO:0008006" key="4">
    <source>
        <dbReference type="Google" id="ProtNLM"/>
    </source>
</evidence>
<organism evidence="2 3">
    <name type="scientific">Flaviramulus multivorans</name>
    <dbReference type="NCBI Taxonomy" id="1304750"/>
    <lineage>
        <taxon>Bacteria</taxon>
        <taxon>Pseudomonadati</taxon>
        <taxon>Bacteroidota</taxon>
        <taxon>Flavobacteriia</taxon>
        <taxon>Flavobacteriales</taxon>
        <taxon>Flavobacteriaceae</taxon>
        <taxon>Flaviramulus</taxon>
    </lineage>
</organism>
<dbReference type="Proteomes" id="UP001200022">
    <property type="component" value="Unassembled WGS sequence"/>
</dbReference>
<evidence type="ECO:0000313" key="2">
    <source>
        <dbReference type="EMBL" id="MCF7560240.1"/>
    </source>
</evidence>
<keyword evidence="3" id="KW-1185">Reference proteome</keyword>
<accession>A0ABS9III2</accession>
<protein>
    <recommendedName>
        <fullName evidence="4">DUF4397 domain-containing protein</fullName>
    </recommendedName>
</protein>
<feature type="chain" id="PRO_5045090838" description="DUF4397 domain-containing protein" evidence="1">
    <location>
        <begin position="26"/>
        <end position="133"/>
    </location>
</feature>
<gene>
    <name evidence="2" type="ORF">L3X39_06275</name>
</gene>
<dbReference type="RefSeq" id="WP_237230923.1">
    <property type="nucleotide sequence ID" value="NZ_JAKKDV010000002.1"/>
</dbReference>